<keyword evidence="2" id="KW-0479">Metal-binding</keyword>
<dbReference type="PANTHER" id="PTHR46233">
    <property type="entry name" value="HYDROXYACYLGLUTATHIONE HYDROLASE GLOC"/>
    <property type="match status" value="1"/>
</dbReference>
<evidence type="ECO:0000259" key="5">
    <source>
        <dbReference type="SMART" id="SM00849"/>
    </source>
</evidence>
<evidence type="ECO:0000256" key="4">
    <source>
        <dbReference type="ARBA" id="ARBA00022833"/>
    </source>
</evidence>
<evidence type="ECO:0000256" key="3">
    <source>
        <dbReference type="ARBA" id="ARBA00022801"/>
    </source>
</evidence>
<evidence type="ECO:0000313" key="6">
    <source>
        <dbReference type="EMBL" id="GGC89374.1"/>
    </source>
</evidence>
<gene>
    <name evidence="6" type="ORF">GCM10007216_20160</name>
</gene>
<dbReference type="InterPro" id="IPR051453">
    <property type="entry name" value="MBL_Glyoxalase_II"/>
</dbReference>
<keyword evidence="3" id="KW-0378">Hydrolase</keyword>
<keyword evidence="7" id="KW-1185">Reference proteome</keyword>
<dbReference type="SMART" id="SM00849">
    <property type="entry name" value="Lactamase_B"/>
    <property type="match status" value="1"/>
</dbReference>
<dbReference type="SUPFAM" id="SSF56281">
    <property type="entry name" value="Metallo-hydrolase/oxidoreductase"/>
    <property type="match status" value="1"/>
</dbReference>
<comment type="caution">
    <text evidence="6">The sequence shown here is derived from an EMBL/GenBank/DDBJ whole genome shotgun (WGS) entry which is preliminary data.</text>
</comment>
<dbReference type="CDD" id="cd06262">
    <property type="entry name" value="metallo-hydrolase-like_MBL-fold"/>
    <property type="match status" value="1"/>
</dbReference>
<proteinExistence type="predicted"/>
<dbReference type="PANTHER" id="PTHR46233:SF3">
    <property type="entry name" value="HYDROXYACYLGLUTATHIONE HYDROLASE GLOC"/>
    <property type="match status" value="1"/>
</dbReference>
<evidence type="ECO:0000313" key="7">
    <source>
        <dbReference type="Proteomes" id="UP000619534"/>
    </source>
</evidence>
<dbReference type="EMBL" id="BMCJ01000003">
    <property type="protein sequence ID" value="GGC89374.1"/>
    <property type="molecule type" value="Genomic_DNA"/>
</dbReference>
<feature type="domain" description="Metallo-beta-lactamase" evidence="5">
    <location>
        <begin position="15"/>
        <end position="189"/>
    </location>
</feature>
<evidence type="ECO:0000256" key="1">
    <source>
        <dbReference type="ARBA" id="ARBA00001947"/>
    </source>
</evidence>
<keyword evidence="4" id="KW-0862">Zinc</keyword>
<protein>
    <submittedName>
        <fullName evidence="6">MBL fold metallo-hydrolase</fullName>
    </submittedName>
</protein>
<dbReference type="Pfam" id="PF00753">
    <property type="entry name" value="Lactamase_B"/>
    <property type="match status" value="1"/>
</dbReference>
<name>A0ABQ1P329_9BACI</name>
<reference evidence="7" key="1">
    <citation type="journal article" date="2019" name="Int. J. Syst. Evol. Microbiol.">
        <title>The Global Catalogue of Microorganisms (GCM) 10K type strain sequencing project: providing services to taxonomists for standard genome sequencing and annotation.</title>
        <authorList>
            <consortium name="The Broad Institute Genomics Platform"/>
            <consortium name="The Broad Institute Genome Sequencing Center for Infectious Disease"/>
            <person name="Wu L."/>
            <person name="Ma J."/>
        </authorList>
    </citation>
    <scope>NUCLEOTIDE SEQUENCE [LARGE SCALE GENOMIC DNA]</scope>
    <source>
        <strain evidence="7">CCM 7282</strain>
    </source>
</reference>
<dbReference type="Gene3D" id="3.60.15.10">
    <property type="entry name" value="Ribonuclease Z/Hydroxyacylglutathione hydrolase-like"/>
    <property type="match status" value="1"/>
</dbReference>
<evidence type="ECO:0000256" key="2">
    <source>
        <dbReference type="ARBA" id="ARBA00022723"/>
    </source>
</evidence>
<organism evidence="6 7">
    <name type="scientific">Thalassobacillus devorans</name>
    <dbReference type="NCBI Taxonomy" id="279813"/>
    <lineage>
        <taxon>Bacteria</taxon>
        <taxon>Bacillati</taxon>
        <taxon>Bacillota</taxon>
        <taxon>Bacilli</taxon>
        <taxon>Bacillales</taxon>
        <taxon>Bacillaceae</taxon>
        <taxon>Thalassobacillus</taxon>
    </lineage>
</organism>
<sequence>MEEPRVKCFISRTQKSNCYVVSSSDTCVVIDPGEVTEELLSYLNGRDVDYILLTHGHYDHIAGVKSLKTLTDAQVGIHHLEASWLLDPVLNRSSNTSKHIYCDWPDILFDGEEVIQCASISIKVLFTPGHSPGSISYLIEDKFVFTGDTLLSGFVGAVHLPQSDRELLKQSIQKKILTLSNEVIVYPGHGQKSTIKFERRNKTIPNTKEFFII</sequence>
<dbReference type="InterPro" id="IPR001279">
    <property type="entry name" value="Metallo-B-lactamas"/>
</dbReference>
<dbReference type="Proteomes" id="UP000619534">
    <property type="component" value="Unassembled WGS sequence"/>
</dbReference>
<dbReference type="RefSeq" id="WP_062445958.1">
    <property type="nucleotide sequence ID" value="NZ_BMCJ01000003.1"/>
</dbReference>
<comment type="cofactor">
    <cofactor evidence="1">
        <name>Zn(2+)</name>
        <dbReference type="ChEBI" id="CHEBI:29105"/>
    </cofactor>
</comment>
<accession>A0ABQ1P329</accession>
<dbReference type="InterPro" id="IPR036866">
    <property type="entry name" value="RibonucZ/Hydroxyglut_hydro"/>
</dbReference>